<organism evidence="2 3">
    <name type="scientific">candidate division WWE3 bacterium CG_4_10_14_0_2_um_filter_41_14</name>
    <dbReference type="NCBI Taxonomy" id="1975072"/>
    <lineage>
        <taxon>Bacteria</taxon>
        <taxon>Katanobacteria</taxon>
    </lineage>
</organism>
<gene>
    <name evidence="2" type="ORF">COY32_01135</name>
</gene>
<keyword evidence="1" id="KW-0175">Coiled coil</keyword>
<feature type="coiled-coil region" evidence="1">
    <location>
        <begin position="250"/>
        <end position="277"/>
    </location>
</feature>
<comment type="caution">
    <text evidence="2">The sequence shown here is derived from an EMBL/GenBank/DDBJ whole genome shotgun (WGS) entry which is preliminary data.</text>
</comment>
<proteinExistence type="predicted"/>
<evidence type="ECO:0000313" key="3">
    <source>
        <dbReference type="Proteomes" id="UP000228920"/>
    </source>
</evidence>
<dbReference type="Proteomes" id="UP000228920">
    <property type="component" value="Unassembled WGS sequence"/>
</dbReference>
<accession>A0A2M7TL87</accession>
<protein>
    <submittedName>
        <fullName evidence="2">Uncharacterized protein</fullName>
    </submittedName>
</protein>
<evidence type="ECO:0000313" key="2">
    <source>
        <dbReference type="EMBL" id="PIZ47788.1"/>
    </source>
</evidence>
<name>A0A2M7TL87_UNCKA</name>
<dbReference type="AlphaFoldDB" id="A0A2M7TL87"/>
<reference evidence="3" key="1">
    <citation type="submission" date="2017-09" db="EMBL/GenBank/DDBJ databases">
        <title>Depth-based differentiation of microbial function through sediment-hosted aquifers and enrichment of novel symbionts in the deep terrestrial subsurface.</title>
        <authorList>
            <person name="Probst A.J."/>
            <person name="Ladd B."/>
            <person name="Jarett J.K."/>
            <person name="Geller-Mcgrath D.E."/>
            <person name="Sieber C.M.K."/>
            <person name="Emerson J.B."/>
            <person name="Anantharaman K."/>
            <person name="Thomas B.C."/>
            <person name="Malmstrom R."/>
            <person name="Stieglmeier M."/>
            <person name="Klingl A."/>
            <person name="Woyke T."/>
            <person name="Ryan C.M."/>
            <person name="Banfield J.F."/>
        </authorList>
    </citation>
    <scope>NUCLEOTIDE SEQUENCE [LARGE SCALE GENOMIC DNA]</scope>
</reference>
<dbReference type="EMBL" id="PFNL01000029">
    <property type="protein sequence ID" value="PIZ47788.1"/>
    <property type="molecule type" value="Genomic_DNA"/>
</dbReference>
<sequence>MAHIEKYRAKEKLFGDRASRLDREDYYVFSDKILHEIEPFVETVYRPDQLPDKPSFGDIDLIAQSSDPFTEKDFKEIFGEQLLDYSRNGETYSLLVKISDIRAAHVDFIRAIDETDLMRKEIYFSKGHTSPIIGMLSRRLGFTYGTEGFFKRYCDSKGQWHDIKITDDLFEGMQILGLDPEEWRRITTIDDIVTFISASPHFTNEMFEEDSLAKRDREQIQRIASQEYIIEKLRALERKPQGLEENVFFKELLPKQYEQYERTIAELETKLQQRRAVDGYSVMEALHIAPGEQVGQALEYIHEHYPDATELTDEMVIILRRELGVE</sequence>
<evidence type="ECO:0000256" key="1">
    <source>
        <dbReference type="SAM" id="Coils"/>
    </source>
</evidence>